<gene>
    <name evidence="1" type="ORF">RDT67_10895</name>
</gene>
<evidence type="ECO:0000313" key="2">
    <source>
        <dbReference type="Proteomes" id="UP001224622"/>
    </source>
</evidence>
<organism evidence="1 2">
    <name type="scientific">Serratia fonticola</name>
    <dbReference type="NCBI Taxonomy" id="47917"/>
    <lineage>
        <taxon>Bacteria</taxon>
        <taxon>Pseudomonadati</taxon>
        <taxon>Pseudomonadota</taxon>
        <taxon>Gammaproteobacteria</taxon>
        <taxon>Enterobacterales</taxon>
        <taxon>Yersiniaceae</taxon>
        <taxon>Serratia</taxon>
    </lineage>
</organism>
<name>A0AAJ2D744_SERFO</name>
<dbReference type="AlphaFoldDB" id="A0AAJ2D744"/>
<accession>A0AAJ2D744</accession>
<reference evidence="1" key="1">
    <citation type="submission" date="2023-08" db="EMBL/GenBank/DDBJ databases">
        <title>The Comparative Genomic Analysis of Yersiniaceae from Polar Regions.</title>
        <authorList>
            <person name="Goncharov A."/>
            <person name="Aslanov B."/>
            <person name="Kolodzhieva V."/>
            <person name="Azarov D."/>
            <person name="Mochov A."/>
            <person name="Lebedeva E."/>
        </authorList>
    </citation>
    <scope>NUCLEOTIDE SEQUENCE</scope>
    <source>
        <strain evidence="1">Vf</strain>
    </source>
</reference>
<proteinExistence type="predicted"/>
<sequence>MWQKKRLRIPQGLQPVNCSTVAAHPWVFGLGQEEPSGFYLSPPNAVDYLTSRLAGAADRQDVTVIMLTAPTLAAFIGTLAQAASVLPIPALTQIHRRATTAASLLTSRMQLPAAPGGLPASVPLSIATTRAATGAQALLQAVTDAGIGGGIEDIDAALAAFSVQRATLLDEATNALAQLQAGSFSAWVLSATDSIQTAVALMRKDIPDTDAIFTLALMFVGADLAPLRAMVADV</sequence>
<evidence type="ECO:0000313" key="1">
    <source>
        <dbReference type="EMBL" id="MDQ9126937.1"/>
    </source>
</evidence>
<dbReference type="EMBL" id="JAVIGA010000009">
    <property type="protein sequence ID" value="MDQ9126937.1"/>
    <property type="molecule type" value="Genomic_DNA"/>
</dbReference>
<dbReference type="Proteomes" id="UP001224622">
    <property type="component" value="Unassembled WGS sequence"/>
</dbReference>
<protein>
    <submittedName>
        <fullName evidence="1">Uncharacterized protein</fullName>
    </submittedName>
</protein>
<dbReference type="RefSeq" id="WP_309047388.1">
    <property type="nucleotide sequence ID" value="NZ_JAVIGA010000009.1"/>
</dbReference>
<comment type="caution">
    <text evidence="1">The sequence shown here is derived from an EMBL/GenBank/DDBJ whole genome shotgun (WGS) entry which is preliminary data.</text>
</comment>